<dbReference type="InterPro" id="IPR011251">
    <property type="entry name" value="Luciferase-like_dom"/>
</dbReference>
<sequence length="367" mass="40277">MSDIEFIGFISNNNSSETIVRQGPVLDPVHIETVAKAHENAGFDRALLAFHSTSPDSLQVAQHVLGVTSRLNVLIAQRPGFTAPTLLARQFAVLDQFSRGRVALHVITGGNAAELRQDGNTLDDKSERYARTSEFLDIVRSQWTSEKPFSYAGKYYQVENAFAQLKPYRKEGIRIYFGGASDAAIDVAGRHADTYALWGESYAQVREQVARVSAAAARHGRPAPRFSLSVRPILAETEEKAWAKAQAVLERATALQDQTGYRKPADGHATDGAKRLLAIAEQGKRVDKRLWTEIAKLTGANSNTTALVGTPEQVAEVFGDYYDLGISHFLIRGFDPLIDAIEYGRELIPATRQLIAARQRAKGVAAE</sequence>
<proteinExistence type="predicted"/>
<keyword evidence="3" id="KW-0560">Oxidoreductase</keyword>
<protein>
    <submittedName>
        <fullName evidence="6">LLM class flavin-dependent oxidoreductase</fullName>
    </submittedName>
</protein>
<dbReference type="Gene3D" id="3.20.20.30">
    <property type="entry name" value="Luciferase-like domain"/>
    <property type="match status" value="1"/>
</dbReference>
<dbReference type="EMBL" id="JAFCLK010000029">
    <property type="protein sequence ID" value="MBR1139453.1"/>
    <property type="molecule type" value="Genomic_DNA"/>
</dbReference>
<name>A0ABS5GDN2_9BRAD</name>
<gene>
    <name evidence="6" type="ORF">JQ619_27210</name>
</gene>
<keyword evidence="7" id="KW-1185">Reference proteome</keyword>
<keyword evidence="2" id="KW-0288">FMN</keyword>
<evidence type="ECO:0000259" key="5">
    <source>
        <dbReference type="Pfam" id="PF00296"/>
    </source>
</evidence>
<evidence type="ECO:0000256" key="1">
    <source>
        <dbReference type="ARBA" id="ARBA00022630"/>
    </source>
</evidence>
<dbReference type="Proteomes" id="UP001314635">
    <property type="component" value="Unassembled WGS sequence"/>
</dbReference>
<dbReference type="CDD" id="cd01094">
    <property type="entry name" value="Alkanesulfonate_monoxygenase"/>
    <property type="match status" value="1"/>
</dbReference>
<organism evidence="6 7">
    <name type="scientific">Bradyrhizobium denitrificans</name>
    <dbReference type="NCBI Taxonomy" id="2734912"/>
    <lineage>
        <taxon>Bacteria</taxon>
        <taxon>Pseudomonadati</taxon>
        <taxon>Pseudomonadota</taxon>
        <taxon>Alphaproteobacteria</taxon>
        <taxon>Hyphomicrobiales</taxon>
        <taxon>Nitrobacteraceae</taxon>
        <taxon>Bradyrhizobium</taxon>
    </lineage>
</organism>
<dbReference type="InterPro" id="IPR050172">
    <property type="entry name" value="SsuD_RutA_monooxygenase"/>
</dbReference>
<evidence type="ECO:0000256" key="4">
    <source>
        <dbReference type="ARBA" id="ARBA00023033"/>
    </source>
</evidence>
<accession>A0ABS5GDN2</accession>
<dbReference type="PANTHER" id="PTHR42847:SF9">
    <property type="entry name" value="BLL6451 PROTEIN"/>
    <property type="match status" value="1"/>
</dbReference>
<keyword evidence="1" id="KW-0285">Flavoprotein</keyword>
<dbReference type="SUPFAM" id="SSF51679">
    <property type="entry name" value="Bacterial luciferase-like"/>
    <property type="match status" value="1"/>
</dbReference>
<evidence type="ECO:0000313" key="7">
    <source>
        <dbReference type="Proteomes" id="UP001314635"/>
    </source>
</evidence>
<keyword evidence="4" id="KW-0503">Monooxygenase</keyword>
<dbReference type="RefSeq" id="WP_172236249.1">
    <property type="nucleotide sequence ID" value="NZ_JABFDP010000007.1"/>
</dbReference>
<reference evidence="7" key="1">
    <citation type="journal article" date="2021" name="ISME J.">
        <title>Evolutionary origin and ecological implication of a unique nif island in free-living Bradyrhizobium lineages.</title>
        <authorList>
            <person name="Tao J."/>
        </authorList>
    </citation>
    <scope>NUCLEOTIDE SEQUENCE [LARGE SCALE GENOMIC DNA]</scope>
    <source>
        <strain evidence="7">SZCCT0094</strain>
    </source>
</reference>
<comment type="caution">
    <text evidence="6">The sequence shown here is derived from an EMBL/GenBank/DDBJ whole genome shotgun (WGS) entry which is preliminary data.</text>
</comment>
<evidence type="ECO:0000256" key="3">
    <source>
        <dbReference type="ARBA" id="ARBA00023002"/>
    </source>
</evidence>
<dbReference type="Pfam" id="PF00296">
    <property type="entry name" value="Bac_luciferase"/>
    <property type="match status" value="1"/>
</dbReference>
<feature type="domain" description="Luciferase-like" evidence="5">
    <location>
        <begin position="6"/>
        <end position="328"/>
    </location>
</feature>
<evidence type="ECO:0000313" key="6">
    <source>
        <dbReference type="EMBL" id="MBR1139453.1"/>
    </source>
</evidence>
<dbReference type="InterPro" id="IPR036661">
    <property type="entry name" value="Luciferase-like_sf"/>
</dbReference>
<evidence type="ECO:0000256" key="2">
    <source>
        <dbReference type="ARBA" id="ARBA00022643"/>
    </source>
</evidence>
<dbReference type="PANTHER" id="PTHR42847">
    <property type="entry name" value="ALKANESULFONATE MONOOXYGENASE"/>
    <property type="match status" value="1"/>
</dbReference>